<organism evidence="2 3">
    <name type="scientific">Salinadaptatus halalkaliphilus</name>
    <dbReference type="NCBI Taxonomy" id="2419781"/>
    <lineage>
        <taxon>Archaea</taxon>
        <taxon>Methanobacteriati</taxon>
        <taxon>Methanobacteriota</taxon>
        <taxon>Stenosarchaea group</taxon>
        <taxon>Halobacteria</taxon>
        <taxon>Halobacteriales</taxon>
        <taxon>Natrialbaceae</taxon>
        <taxon>Salinadaptatus</taxon>
    </lineage>
</organism>
<dbReference type="OrthoDB" id="240032at2157"/>
<dbReference type="InterPro" id="IPR036390">
    <property type="entry name" value="WH_DNA-bd_sf"/>
</dbReference>
<dbReference type="EMBL" id="RBZW01000062">
    <property type="protein sequence ID" value="THE63417.1"/>
    <property type="molecule type" value="Genomic_DNA"/>
</dbReference>
<name>A0A4V3VKX4_9EURY</name>
<dbReference type="Pfam" id="PF24033">
    <property type="entry name" value="DUF7342"/>
    <property type="match status" value="1"/>
</dbReference>
<sequence>MTDFDPVPSQDAIDDVRSRWRESTDTFRRVYETVLGTTEPMSYADIASTAECSPNAAKKHLDRLAEMGVARAHHDAQPARYERNDGYLEWQEANRLAAESTVDELVDRVATLERRRDDFVDEFGTTTPSDVSVYDRDSHEAIHTRMERVGDWHALERDIRLYELARQIAQNDGHLIPA</sequence>
<dbReference type="InterPro" id="IPR055766">
    <property type="entry name" value="DUF7342"/>
</dbReference>
<keyword evidence="1" id="KW-0175">Coiled coil</keyword>
<accession>A0A4V3VKX4</accession>
<evidence type="ECO:0000256" key="1">
    <source>
        <dbReference type="SAM" id="Coils"/>
    </source>
</evidence>
<feature type="coiled-coil region" evidence="1">
    <location>
        <begin position="95"/>
        <end position="122"/>
    </location>
</feature>
<dbReference type="Gene3D" id="1.10.10.10">
    <property type="entry name" value="Winged helix-like DNA-binding domain superfamily/Winged helix DNA-binding domain"/>
    <property type="match status" value="1"/>
</dbReference>
<dbReference type="RefSeq" id="WP_141466124.1">
    <property type="nucleotide sequence ID" value="NZ_RBZW01000062.1"/>
</dbReference>
<comment type="caution">
    <text evidence="2">The sequence shown here is derived from an EMBL/GenBank/DDBJ whole genome shotgun (WGS) entry which is preliminary data.</text>
</comment>
<gene>
    <name evidence="2" type="ORF">D8Y22_18390</name>
</gene>
<dbReference type="InterPro" id="IPR036388">
    <property type="entry name" value="WH-like_DNA-bd_sf"/>
</dbReference>
<reference evidence="2 3" key="1">
    <citation type="submission" date="2018-10" db="EMBL/GenBank/DDBJ databases">
        <title>Natronolimnobius sp. XQ-INN 246 isolated from Inner Mongolia Autonomous Region of China.</title>
        <authorList>
            <person name="Xue Q."/>
        </authorList>
    </citation>
    <scope>NUCLEOTIDE SEQUENCE [LARGE SCALE GENOMIC DNA]</scope>
    <source>
        <strain evidence="2 3">XQ-INN 246</strain>
    </source>
</reference>
<dbReference type="AlphaFoldDB" id="A0A4V3VKX4"/>
<evidence type="ECO:0000313" key="3">
    <source>
        <dbReference type="Proteomes" id="UP000318864"/>
    </source>
</evidence>
<evidence type="ECO:0000313" key="2">
    <source>
        <dbReference type="EMBL" id="THE63417.1"/>
    </source>
</evidence>
<protein>
    <submittedName>
        <fullName evidence="2">ArsR family transcriptional regulator</fullName>
    </submittedName>
</protein>
<keyword evidence="3" id="KW-1185">Reference proteome</keyword>
<proteinExistence type="predicted"/>
<dbReference type="Proteomes" id="UP000318864">
    <property type="component" value="Unassembled WGS sequence"/>
</dbReference>
<dbReference type="SUPFAM" id="SSF46785">
    <property type="entry name" value="Winged helix' DNA-binding domain"/>
    <property type="match status" value="1"/>
</dbReference>